<dbReference type="AlphaFoldDB" id="A0A914EA67"/>
<keyword evidence="5" id="KW-0597">Phosphoprotein</keyword>
<evidence type="ECO:0000256" key="8">
    <source>
        <dbReference type="ARBA" id="ARBA00022729"/>
    </source>
</evidence>
<comment type="similarity">
    <text evidence="2 19">Belongs to the integrin beta chain family.</text>
</comment>
<evidence type="ECO:0000256" key="3">
    <source>
        <dbReference type="ARBA" id="ARBA00022475"/>
    </source>
</evidence>
<dbReference type="Pfam" id="PF08725">
    <property type="entry name" value="Integrin_b_cyt"/>
    <property type="match status" value="1"/>
</dbReference>
<feature type="transmembrane region" description="Helical" evidence="20">
    <location>
        <begin position="797"/>
        <end position="821"/>
    </location>
</feature>
<reference evidence="25" key="1">
    <citation type="submission" date="2022-11" db="UniProtKB">
        <authorList>
            <consortium name="WormBaseParasite"/>
        </authorList>
    </citation>
    <scope>IDENTIFICATION</scope>
</reference>
<evidence type="ECO:0000259" key="21">
    <source>
        <dbReference type="SMART" id="SM00187"/>
    </source>
</evidence>
<dbReference type="InterPro" id="IPR012896">
    <property type="entry name" value="Integrin_bsu_tail"/>
</dbReference>
<dbReference type="FunFam" id="2.10.25.10:FF:000155">
    <property type="entry name" value="Integrin beta"/>
    <property type="match status" value="1"/>
</dbReference>
<name>A0A914EA67_9BILA</name>
<dbReference type="InterPro" id="IPR015812">
    <property type="entry name" value="Integrin_bsu"/>
</dbReference>
<dbReference type="GO" id="GO:0005178">
    <property type="term" value="F:integrin binding"/>
    <property type="evidence" value="ECO:0007669"/>
    <property type="project" value="TreeGrafter"/>
</dbReference>
<dbReference type="InterPro" id="IPR002369">
    <property type="entry name" value="Integrin_bsu_VWA"/>
</dbReference>
<comment type="subcellular location">
    <subcellularLocation>
        <location evidence="1 19">Cell membrane</location>
        <topology evidence="1 19">Single-pass type I membrane protein</topology>
    </subcellularLocation>
</comment>
<dbReference type="GO" id="GO:0033627">
    <property type="term" value="P:cell adhesion mediated by integrin"/>
    <property type="evidence" value="ECO:0007669"/>
    <property type="project" value="TreeGrafter"/>
</dbReference>
<evidence type="ECO:0000256" key="12">
    <source>
        <dbReference type="ARBA" id="ARBA00022889"/>
    </source>
</evidence>
<accession>A0A914EA67</accession>
<evidence type="ECO:0000313" key="24">
    <source>
        <dbReference type="Proteomes" id="UP000887540"/>
    </source>
</evidence>
<evidence type="ECO:0000256" key="16">
    <source>
        <dbReference type="ARBA" id="ARBA00023157"/>
    </source>
</evidence>
<dbReference type="GO" id="GO:0007160">
    <property type="term" value="P:cell-matrix adhesion"/>
    <property type="evidence" value="ECO:0007669"/>
    <property type="project" value="TreeGrafter"/>
</dbReference>
<evidence type="ECO:0000256" key="14">
    <source>
        <dbReference type="ARBA" id="ARBA00023037"/>
    </source>
</evidence>
<dbReference type="SUPFAM" id="SSF69687">
    <property type="entry name" value="Integrin beta tail domain"/>
    <property type="match status" value="1"/>
</dbReference>
<dbReference type="PROSITE" id="PS52047">
    <property type="entry name" value="I_EGF_2"/>
    <property type="match status" value="3"/>
</dbReference>
<dbReference type="InterPro" id="IPR040622">
    <property type="entry name" value="EGF_integrin_1"/>
</dbReference>
<dbReference type="SMART" id="SM01241">
    <property type="entry name" value="Integrin_b_cyt"/>
    <property type="match status" value="1"/>
</dbReference>
<dbReference type="FunFam" id="1.20.5.100:FF:000002">
    <property type="entry name" value="Integrin beta"/>
    <property type="match status" value="1"/>
</dbReference>
<protein>
    <recommendedName>
        <fullName evidence="19">Integrin beta</fullName>
    </recommendedName>
</protein>
<feature type="domain" description="Integrin beta subunit cytoplasmic" evidence="22">
    <location>
        <begin position="822"/>
        <end position="868"/>
    </location>
</feature>
<dbReference type="InterPro" id="IPR036349">
    <property type="entry name" value="Integrin_bsu_tail_dom_sf"/>
</dbReference>
<dbReference type="Pfam" id="PF23105">
    <property type="entry name" value="EGF_integrin"/>
    <property type="match status" value="1"/>
</dbReference>
<dbReference type="GO" id="GO:0005925">
    <property type="term" value="C:focal adhesion"/>
    <property type="evidence" value="ECO:0007669"/>
    <property type="project" value="TreeGrafter"/>
</dbReference>
<dbReference type="Pfam" id="PF07974">
    <property type="entry name" value="EGF_2"/>
    <property type="match status" value="1"/>
</dbReference>
<dbReference type="InterPro" id="IPR014836">
    <property type="entry name" value="Integrin_bsu_cyt_dom"/>
</dbReference>
<evidence type="ECO:0000256" key="11">
    <source>
        <dbReference type="ARBA" id="ARBA00022842"/>
    </source>
</evidence>
<dbReference type="Gene3D" id="3.40.50.410">
    <property type="entry name" value="von Willebrand factor, type A domain"/>
    <property type="match status" value="1"/>
</dbReference>
<evidence type="ECO:0000313" key="25">
    <source>
        <dbReference type="WBParaSite" id="ACRNAN_scaffold675.g24178.t1"/>
    </source>
</evidence>
<sequence length="884" mass="98320">MDVSSRKIAFLCEKDSIYTDIVEINGSGEVAQKQPLGSLISIGAFVELGALVDSWEADEETVGIASSGMLILIVSGVIITIVKVIKNKKSASDGEILISETDYPCHSLAPENYTCSACIQLHDTCAWCEDFEFNEKTQFSRCDSLQNLLDNGCPENKIVNPQTTIRNVEDEPLRDGDEENEDIQIKPQVVNIEIRPKSRVRFFVTFRQAHDYPVDLYYLMDLSYSMKDDKLKLEQLGGLLSERMRQITKNFRLGFGSFIDKKVMPFVDPRPEKQKSPCAEGCAETYGYKHMMTLTTNTDKFSNEVNRAVISGNLDAPEGGFDALIQAIACNNTIGWRERSRKMIVFSTDAGFHFAGDGRLAGIVTPNDGECHLDREGYYTKSTEQDYPSIALLHKKIKESKINMIFAVTQNNRILYDQLRHALPDISSSVGVLANDSSNIVTLIEEEYEKIAEKIIMVDNANASMGLKLSYRSKCLTGTELIDTNVCEGIKVGGQVAFEVTLEATHCVAQRDFIIKVGPSGLDDALILNVKVLCDCDCEKNVVINAPECGGRGNLICGVCQCVYPYVGIHCECDSHGESAVALEAKCRKDNNSLICSGRGICRCGICDCFPRANPNEIVSGPYCECDNFNCPRHDRLLCGGHGKCACGTCECEPGWTGRACECPISTDSCLSKNGKICNDHGTCNCGKCICEDGYSGPHCDICPTCQTPCAEHKHCVMCQQWGTGIYNESRCDECPFKVIPVKELPVLNLTAEDRTWGECQFVDPSDDCTFYFLYYDDGRGNLTVWVKEDKDCPAPLPVLVIVLIVIAGIVLLGLLLLCLWKLLTVIYDRREYAKFEQDRLNARWDTNENPIYKQATTTFKNPVYDFRVNVQANSNPFPNEVWK</sequence>
<evidence type="ECO:0000256" key="18">
    <source>
        <dbReference type="ARBA" id="ARBA00023180"/>
    </source>
</evidence>
<dbReference type="FunFam" id="3.40.50.410:FF:000002">
    <property type="entry name" value="Integrin beta"/>
    <property type="match status" value="1"/>
</dbReference>
<dbReference type="Pfam" id="PF17205">
    <property type="entry name" value="PSI_integrin"/>
    <property type="match status" value="1"/>
</dbReference>
<keyword evidence="24" id="KW-1185">Reference proteome</keyword>
<dbReference type="PRINTS" id="PR01186">
    <property type="entry name" value="INTEGRINB"/>
</dbReference>
<keyword evidence="10" id="KW-0106">Calcium</keyword>
<keyword evidence="4" id="KW-0245">EGF-like domain</keyword>
<evidence type="ECO:0000256" key="6">
    <source>
        <dbReference type="ARBA" id="ARBA00022692"/>
    </source>
</evidence>
<organism evidence="24 25">
    <name type="scientific">Acrobeloides nanus</name>
    <dbReference type="NCBI Taxonomy" id="290746"/>
    <lineage>
        <taxon>Eukaryota</taxon>
        <taxon>Metazoa</taxon>
        <taxon>Ecdysozoa</taxon>
        <taxon>Nematoda</taxon>
        <taxon>Chromadorea</taxon>
        <taxon>Rhabditida</taxon>
        <taxon>Tylenchina</taxon>
        <taxon>Cephalobomorpha</taxon>
        <taxon>Cephaloboidea</taxon>
        <taxon>Cephalobidae</taxon>
        <taxon>Acrobeloides</taxon>
    </lineage>
</organism>
<keyword evidence="17" id="KW-0675">Receptor</keyword>
<dbReference type="SMART" id="SM00187">
    <property type="entry name" value="INB"/>
    <property type="match status" value="1"/>
</dbReference>
<evidence type="ECO:0000256" key="4">
    <source>
        <dbReference type="ARBA" id="ARBA00022536"/>
    </source>
</evidence>
<evidence type="ECO:0000256" key="17">
    <source>
        <dbReference type="ARBA" id="ARBA00023170"/>
    </source>
</evidence>
<keyword evidence="11" id="KW-0460">Magnesium</keyword>
<dbReference type="PANTHER" id="PTHR10082">
    <property type="entry name" value="INTEGRIN BETA SUBUNIT"/>
    <property type="match status" value="1"/>
</dbReference>
<evidence type="ECO:0000256" key="7">
    <source>
        <dbReference type="ARBA" id="ARBA00022723"/>
    </source>
</evidence>
<feature type="domain" description="Integrin beta subunit VWA" evidence="21">
    <location>
        <begin position="114"/>
        <end position="536"/>
    </location>
</feature>
<keyword evidence="8" id="KW-0732">Signal</keyword>
<dbReference type="SMART" id="SM01242">
    <property type="entry name" value="Integrin_B_tail"/>
    <property type="match status" value="1"/>
</dbReference>
<dbReference type="GO" id="GO:0046872">
    <property type="term" value="F:metal ion binding"/>
    <property type="evidence" value="ECO:0007669"/>
    <property type="project" value="UniProtKB-KW"/>
</dbReference>
<dbReference type="InterPro" id="IPR057073">
    <property type="entry name" value="EGF_integrin_2"/>
</dbReference>
<dbReference type="InterPro" id="IPR036465">
    <property type="entry name" value="vWFA_dom_sf"/>
</dbReference>
<feature type="domain" description="Integrin beta subunit tail" evidence="23">
    <location>
        <begin position="710"/>
        <end position="798"/>
    </location>
</feature>
<evidence type="ECO:0000256" key="10">
    <source>
        <dbReference type="ARBA" id="ARBA00022837"/>
    </source>
</evidence>
<dbReference type="Pfam" id="PF23106">
    <property type="entry name" value="EGF_Teneurin"/>
    <property type="match status" value="1"/>
</dbReference>
<keyword evidence="14 19" id="KW-0401">Integrin</keyword>
<dbReference type="SUPFAM" id="SSF57196">
    <property type="entry name" value="EGF/Laminin"/>
    <property type="match status" value="2"/>
</dbReference>
<evidence type="ECO:0000256" key="1">
    <source>
        <dbReference type="ARBA" id="ARBA00004251"/>
    </source>
</evidence>
<dbReference type="WBParaSite" id="ACRNAN_scaffold675.g24178.t1">
    <property type="protein sequence ID" value="ACRNAN_scaffold675.g24178.t1"/>
    <property type="gene ID" value="ACRNAN_scaffold675.g24178"/>
</dbReference>
<evidence type="ECO:0000256" key="5">
    <source>
        <dbReference type="ARBA" id="ARBA00022553"/>
    </source>
</evidence>
<keyword evidence="12 19" id="KW-0130">Cell adhesion</keyword>
<dbReference type="GO" id="GO:0007229">
    <property type="term" value="P:integrin-mediated signaling pathway"/>
    <property type="evidence" value="ECO:0007669"/>
    <property type="project" value="UniProtKB-KW"/>
</dbReference>
<dbReference type="Gene3D" id="2.60.40.1510">
    <property type="entry name" value="ntegrin, alpha v. Chain A, domain 3"/>
    <property type="match status" value="1"/>
</dbReference>
<dbReference type="GO" id="GO:0009986">
    <property type="term" value="C:cell surface"/>
    <property type="evidence" value="ECO:0007669"/>
    <property type="project" value="TreeGrafter"/>
</dbReference>
<dbReference type="FunFam" id="2.10.25.10:FF:000043">
    <property type="entry name" value="Integrin beta"/>
    <property type="match status" value="1"/>
</dbReference>
<dbReference type="GO" id="GO:0008305">
    <property type="term" value="C:integrin complex"/>
    <property type="evidence" value="ECO:0007669"/>
    <property type="project" value="TreeGrafter"/>
</dbReference>
<dbReference type="SUPFAM" id="SSF69179">
    <property type="entry name" value="Integrin domains"/>
    <property type="match status" value="1"/>
</dbReference>
<evidence type="ECO:0000256" key="9">
    <source>
        <dbReference type="ARBA" id="ARBA00022737"/>
    </source>
</evidence>
<evidence type="ECO:0000256" key="15">
    <source>
        <dbReference type="ARBA" id="ARBA00023136"/>
    </source>
</evidence>
<dbReference type="Gene3D" id="3.30.1680.10">
    <property type="entry name" value="ligand-binding face of the semaphorins, domain 2"/>
    <property type="match status" value="1"/>
</dbReference>
<dbReference type="Pfam" id="PF18372">
    <property type="entry name" value="I-EGF_1"/>
    <property type="match status" value="1"/>
</dbReference>
<evidence type="ECO:0000256" key="19">
    <source>
        <dbReference type="RuleBase" id="RU000633"/>
    </source>
</evidence>
<keyword evidence="18" id="KW-0325">Glycoprotein</keyword>
<dbReference type="Proteomes" id="UP000887540">
    <property type="component" value="Unplaced"/>
</dbReference>
<dbReference type="Gene3D" id="2.10.25.10">
    <property type="entry name" value="Laminin"/>
    <property type="match status" value="4"/>
</dbReference>
<dbReference type="InterPro" id="IPR032695">
    <property type="entry name" value="Integrin_dom_sf"/>
</dbReference>
<dbReference type="SUPFAM" id="SSF53300">
    <property type="entry name" value="vWA-like"/>
    <property type="match status" value="1"/>
</dbReference>
<dbReference type="GO" id="GO:0016477">
    <property type="term" value="P:cell migration"/>
    <property type="evidence" value="ECO:0007669"/>
    <property type="project" value="TreeGrafter"/>
</dbReference>
<dbReference type="InterPro" id="IPR033760">
    <property type="entry name" value="Integrin_beta_N"/>
</dbReference>
<proteinExistence type="inferred from homology"/>
<keyword evidence="3" id="KW-1003">Cell membrane</keyword>
<dbReference type="Pfam" id="PF00362">
    <property type="entry name" value="Integrin_beta"/>
    <property type="match status" value="1"/>
</dbReference>
<keyword evidence="16" id="KW-1015">Disulfide bond</keyword>
<keyword evidence="7" id="KW-0479">Metal-binding</keyword>
<evidence type="ECO:0000256" key="13">
    <source>
        <dbReference type="ARBA" id="ARBA00022989"/>
    </source>
</evidence>
<dbReference type="SUPFAM" id="SSF103575">
    <property type="entry name" value="Plexin repeat"/>
    <property type="match status" value="1"/>
</dbReference>
<evidence type="ECO:0000259" key="22">
    <source>
        <dbReference type="SMART" id="SM01241"/>
    </source>
</evidence>
<keyword evidence="15 20" id="KW-0472">Membrane</keyword>
<evidence type="ECO:0000256" key="2">
    <source>
        <dbReference type="ARBA" id="ARBA00007449"/>
    </source>
</evidence>
<keyword evidence="9" id="KW-0677">Repeat</keyword>
<keyword evidence="6 19" id="KW-0812">Transmembrane</keyword>
<dbReference type="Gene3D" id="1.20.5.100">
    <property type="entry name" value="Cytochrome c1, transmembrane anchor, C-terminal"/>
    <property type="match status" value="1"/>
</dbReference>
<evidence type="ECO:0000259" key="23">
    <source>
        <dbReference type="SMART" id="SM01242"/>
    </source>
</evidence>
<evidence type="ECO:0000256" key="20">
    <source>
        <dbReference type="SAM" id="Phobius"/>
    </source>
</evidence>
<dbReference type="PANTHER" id="PTHR10082:SF60">
    <property type="entry name" value="INTEGRIN BETA-PS"/>
    <property type="match status" value="1"/>
</dbReference>
<dbReference type="GO" id="GO:0098609">
    <property type="term" value="P:cell-cell adhesion"/>
    <property type="evidence" value="ECO:0007669"/>
    <property type="project" value="TreeGrafter"/>
</dbReference>
<keyword evidence="13 20" id="KW-1133">Transmembrane helix</keyword>
<dbReference type="InterPro" id="IPR013111">
    <property type="entry name" value="EGF_extracell"/>
</dbReference>
<dbReference type="Pfam" id="PF07965">
    <property type="entry name" value="Integrin_B_tail"/>
    <property type="match status" value="1"/>
</dbReference>
<dbReference type="Gene3D" id="4.10.1240.30">
    <property type="match status" value="1"/>
</dbReference>